<dbReference type="STRING" id="1076935.U4LX40"/>
<dbReference type="PANTHER" id="PTHR33594:SF1">
    <property type="entry name" value="HD_PDEASE DOMAIN-CONTAINING PROTEIN"/>
    <property type="match status" value="1"/>
</dbReference>
<reference evidence="1 2" key="1">
    <citation type="journal article" date="2013" name="PLoS Genet.">
        <title>The genome and development-dependent transcriptomes of Pyronema confluens: a window into fungal evolution.</title>
        <authorList>
            <person name="Traeger S."/>
            <person name="Altegoer F."/>
            <person name="Freitag M."/>
            <person name="Gabaldon T."/>
            <person name="Kempken F."/>
            <person name="Kumar A."/>
            <person name="Marcet-Houben M."/>
            <person name="Poggeler S."/>
            <person name="Stajich J.E."/>
            <person name="Nowrousian M."/>
        </authorList>
    </citation>
    <scope>NUCLEOTIDE SEQUENCE [LARGE SCALE GENOMIC DNA]</scope>
    <source>
        <strain evidence="2">CBS 100304</strain>
        <tissue evidence="1">Vegetative mycelium</tissue>
    </source>
</reference>
<dbReference type="InterPro" id="IPR003607">
    <property type="entry name" value="HD/PDEase_dom"/>
</dbReference>
<evidence type="ECO:0000313" key="2">
    <source>
        <dbReference type="Proteomes" id="UP000018144"/>
    </source>
</evidence>
<dbReference type="eggNOG" id="ENOG502S0QA">
    <property type="taxonomic scope" value="Eukaryota"/>
</dbReference>
<accession>U4LX40</accession>
<dbReference type="EMBL" id="HF936442">
    <property type="protein sequence ID" value="CCX34228.1"/>
    <property type="molecule type" value="Genomic_DNA"/>
</dbReference>
<dbReference type="PANTHER" id="PTHR33594">
    <property type="entry name" value="SUPERFAMILY HYDROLASE, PUTATIVE (AFU_ORTHOLOGUE AFUA_1G03035)-RELATED"/>
    <property type="match status" value="1"/>
</dbReference>
<keyword evidence="2" id="KW-1185">Reference proteome</keyword>
<gene>
    <name evidence="1" type="ORF">PCON_03198</name>
</gene>
<dbReference type="OMA" id="HDPSHDY"/>
<organism evidence="1 2">
    <name type="scientific">Pyronema omphalodes (strain CBS 100304)</name>
    <name type="common">Pyronema confluens</name>
    <dbReference type="NCBI Taxonomy" id="1076935"/>
    <lineage>
        <taxon>Eukaryota</taxon>
        <taxon>Fungi</taxon>
        <taxon>Dikarya</taxon>
        <taxon>Ascomycota</taxon>
        <taxon>Pezizomycotina</taxon>
        <taxon>Pezizomycetes</taxon>
        <taxon>Pezizales</taxon>
        <taxon>Pyronemataceae</taxon>
        <taxon>Pyronema</taxon>
    </lineage>
</organism>
<dbReference type="SUPFAM" id="SSF109604">
    <property type="entry name" value="HD-domain/PDEase-like"/>
    <property type="match status" value="1"/>
</dbReference>
<dbReference type="Gene3D" id="1.10.3210.50">
    <property type="match status" value="1"/>
</dbReference>
<sequence length="222" mass="24884">MTTITREKSTPLDIPAFQALYASCEAYAREYMSRYDASHDWSHIERVRSLSIKLMSDSPIAIDAQLVSLAAILHDIGDHKYVTPGASPTPVKDLLISFGCPESLAISVQIVVSNVSYSNETKNRDEVARVLEVYPELGIVQDADRLDAIGAVGIGRCFTFGGAKQRDTGMQGCITHFEEKLLKIHEIMKTERGRKMAVERTERIREFERWWSEEVGETGVTM</sequence>
<proteinExistence type="predicted"/>
<dbReference type="Proteomes" id="UP000018144">
    <property type="component" value="Unassembled WGS sequence"/>
</dbReference>
<protein>
    <submittedName>
        <fullName evidence="1">Similar to Uncharacterized protein ypgQ acc. no. P54168</fullName>
    </submittedName>
</protein>
<dbReference type="OrthoDB" id="16547at2759"/>
<evidence type="ECO:0000313" key="1">
    <source>
        <dbReference type="EMBL" id="CCX34228.1"/>
    </source>
</evidence>
<dbReference type="CDD" id="cd00077">
    <property type="entry name" value="HDc"/>
    <property type="match status" value="1"/>
</dbReference>
<dbReference type="AlphaFoldDB" id="U4LX40"/>
<name>U4LX40_PYROM</name>